<dbReference type="Proteomes" id="UP001472677">
    <property type="component" value="Unassembled WGS sequence"/>
</dbReference>
<gene>
    <name evidence="1" type="ORF">V6N12_030382</name>
</gene>
<comment type="caution">
    <text evidence="1">The sequence shown here is derived from an EMBL/GenBank/DDBJ whole genome shotgun (WGS) entry which is preliminary data.</text>
</comment>
<reference evidence="1 2" key="1">
    <citation type="journal article" date="2024" name="G3 (Bethesda)">
        <title>Genome assembly of Hibiscus sabdariffa L. provides insights into metabolisms of medicinal natural products.</title>
        <authorList>
            <person name="Kim T."/>
        </authorList>
    </citation>
    <scope>NUCLEOTIDE SEQUENCE [LARGE SCALE GENOMIC DNA]</scope>
    <source>
        <strain evidence="1">TK-2024</strain>
        <tissue evidence="1">Old leaves</tissue>
    </source>
</reference>
<evidence type="ECO:0000313" key="1">
    <source>
        <dbReference type="EMBL" id="KAK8512974.1"/>
    </source>
</evidence>
<keyword evidence="2" id="KW-1185">Reference proteome</keyword>
<name>A0ABR2C0S4_9ROSI</name>
<dbReference type="PANTHER" id="PTHR21450">
    <property type="entry name" value="PROTEIN ALTERED PHOSPHATE STARVATION RESPONSE 1"/>
    <property type="match status" value="1"/>
</dbReference>
<proteinExistence type="predicted"/>
<sequence>MQVATEATKIFLLAVESIIQQQAEEHNQQRKSDKLEKRLHKEFISLTEMEKWKYSNFRCQLHGPLSHHKQPLSVKHAKIEALKKGVDMEKAKHLNSDQVSKTMVLNHLKTSLFNVFHALIGYLKACVQVFQAIHSHNRRARQTKFD</sequence>
<organism evidence="1 2">
    <name type="scientific">Hibiscus sabdariffa</name>
    <name type="common">roselle</name>
    <dbReference type="NCBI Taxonomy" id="183260"/>
    <lineage>
        <taxon>Eukaryota</taxon>
        <taxon>Viridiplantae</taxon>
        <taxon>Streptophyta</taxon>
        <taxon>Embryophyta</taxon>
        <taxon>Tracheophyta</taxon>
        <taxon>Spermatophyta</taxon>
        <taxon>Magnoliopsida</taxon>
        <taxon>eudicotyledons</taxon>
        <taxon>Gunneridae</taxon>
        <taxon>Pentapetalae</taxon>
        <taxon>rosids</taxon>
        <taxon>malvids</taxon>
        <taxon>Malvales</taxon>
        <taxon>Malvaceae</taxon>
        <taxon>Malvoideae</taxon>
        <taxon>Hibiscus</taxon>
    </lineage>
</organism>
<protein>
    <submittedName>
        <fullName evidence="1">Uncharacterized protein</fullName>
    </submittedName>
</protein>
<evidence type="ECO:0000313" key="2">
    <source>
        <dbReference type="Proteomes" id="UP001472677"/>
    </source>
</evidence>
<dbReference type="EMBL" id="JBBPBM010000071">
    <property type="protein sequence ID" value="KAK8512974.1"/>
    <property type="molecule type" value="Genomic_DNA"/>
</dbReference>
<accession>A0ABR2C0S4</accession>
<dbReference type="PANTHER" id="PTHR21450:SF21">
    <property type="entry name" value="REDUCTASE SUBUNIT C, PUTATIVE (DUF630 AND DUF632)-RELATED"/>
    <property type="match status" value="1"/>
</dbReference>